<dbReference type="Pfam" id="PF05958">
    <property type="entry name" value="tRNA_U5-meth_tr"/>
    <property type="match status" value="1"/>
</dbReference>
<keyword evidence="1 4" id="KW-0489">Methyltransferase</keyword>
<dbReference type="NCBIfam" id="TIGR00479">
    <property type="entry name" value="rumA"/>
    <property type="match status" value="1"/>
</dbReference>
<evidence type="ECO:0000256" key="4">
    <source>
        <dbReference type="PROSITE-ProRule" id="PRU01024"/>
    </source>
</evidence>
<dbReference type="FunFam" id="3.40.50.150:FF:000009">
    <property type="entry name" value="23S rRNA (Uracil(1939)-C(5))-methyltransferase RlmD"/>
    <property type="match status" value="1"/>
</dbReference>
<accession>A0A1I6RA64</accession>
<dbReference type="InterPro" id="IPR029063">
    <property type="entry name" value="SAM-dependent_MTases_sf"/>
</dbReference>
<dbReference type="RefSeq" id="WP_093364607.1">
    <property type="nucleotide sequence ID" value="NZ_FOZZ01000003.1"/>
</dbReference>
<dbReference type="Gene3D" id="2.40.50.140">
    <property type="entry name" value="Nucleic acid-binding proteins"/>
    <property type="match status" value="1"/>
</dbReference>
<dbReference type="PROSITE" id="PS01231">
    <property type="entry name" value="TRMA_2"/>
    <property type="match status" value="1"/>
</dbReference>
<protein>
    <submittedName>
        <fullName evidence="7">23S rRNA (Uracil1939-C5)-methyltransferase</fullName>
    </submittedName>
</protein>
<evidence type="ECO:0000313" key="7">
    <source>
        <dbReference type="EMBL" id="SFS61440.1"/>
    </source>
</evidence>
<proteinExistence type="inferred from homology"/>
<name>A0A1I6RA64_9SPHI</name>
<keyword evidence="2 4" id="KW-0808">Transferase</keyword>
<feature type="binding site" evidence="4">
    <location>
        <position position="329"/>
    </location>
    <ligand>
        <name>S-adenosyl-L-methionine</name>
        <dbReference type="ChEBI" id="CHEBI:59789"/>
    </ligand>
</feature>
<dbReference type="PANTHER" id="PTHR11061:SF30">
    <property type="entry name" value="TRNA (URACIL(54)-C(5))-METHYLTRANSFERASE"/>
    <property type="match status" value="1"/>
</dbReference>
<dbReference type="Pfam" id="PF01938">
    <property type="entry name" value="TRAM"/>
    <property type="match status" value="1"/>
</dbReference>
<dbReference type="InterPro" id="IPR030390">
    <property type="entry name" value="MeTrfase_TrmA_AS"/>
</dbReference>
<feature type="binding site" evidence="4">
    <location>
        <position position="350"/>
    </location>
    <ligand>
        <name>S-adenosyl-L-methionine</name>
        <dbReference type="ChEBI" id="CHEBI:59789"/>
    </ligand>
</feature>
<reference evidence="7 8" key="1">
    <citation type="submission" date="2016-10" db="EMBL/GenBank/DDBJ databases">
        <authorList>
            <person name="de Groot N.N."/>
        </authorList>
    </citation>
    <scope>NUCLEOTIDE SEQUENCE [LARGE SCALE GENOMIC DNA]</scope>
    <source>
        <strain evidence="7 8">DSM 22789</strain>
    </source>
</reference>
<dbReference type="InterPro" id="IPR012340">
    <property type="entry name" value="NA-bd_OB-fold"/>
</dbReference>
<evidence type="ECO:0000256" key="2">
    <source>
        <dbReference type="ARBA" id="ARBA00022679"/>
    </source>
</evidence>
<dbReference type="FunFam" id="2.40.50.140:FF:000097">
    <property type="entry name" value="23S rRNA (uracil(1939)-C(5))-methyltransferase RlmD"/>
    <property type="match status" value="1"/>
</dbReference>
<dbReference type="InterPro" id="IPR010280">
    <property type="entry name" value="U5_MeTrfase_fam"/>
</dbReference>
<evidence type="ECO:0000256" key="1">
    <source>
        <dbReference type="ARBA" id="ARBA00022603"/>
    </source>
</evidence>
<dbReference type="OrthoDB" id="9804590at2"/>
<dbReference type="CDD" id="cd02440">
    <property type="entry name" value="AdoMet_MTases"/>
    <property type="match status" value="1"/>
</dbReference>
<dbReference type="Gene3D" id="3.40.50.150">
    <property type="entry name" value="Vaccinia Virus protein VP39"/>
    <property type="match status" value="1"/>
</dbReference>
<sequence length="470" mass="53372">MRRRIPQEKKFISDVRIIDIAEEGKGVAKQDELVLFIEGAVPGDVADVELMRKKKNFAEGRVTALKQASEYRIDPFCPHFGTCGGCKWQHMDYQAQLHFKQQSVDNALKRLGKVDTSAMEPILASGQTEYYRNKLEFTFSNKRWLTSVDEEVKPEDLNALGFHVPGRFDKILDIDHCYLQQDPSNTIRNKVRDFAVGEGISFYDLRAHEGALRNLIIRTSSTGEVMVIVVFAYPEEGQVESLMDYINQNFPELTSLLYIINQKRNDTIFDQDIHTYKGRDFIYEEMEGLKFKVGPKSFYQTNSRQAYELYKITRDFADLKGNELVYDLYTGAGTIANFVAKSAKEVVGVEYVPSAIEDAKINSEINGISNTKFYAGDMKDVLTADFIDEHGKPDVVITDPPRAGMHEDVVKRILEMEAAKVVYVSCNAATQARDLALLQEKYDVVRIKPVDMFPHTQHVENVVLLALKGS</sequence>
<organism evidence="7 8">
    <name type="scientific">Sphingobacterium wenxiniae</name>
    <dbReference type="NCBI Taxonomy" id="683125"/>
    <lineage>
        <taxon>Bacteria</taxon>
        <taxon>Pseudomonadati</taxon>
        <taxon>Bacteroidota</taxon>
        <taxon>Sphingobacteriia</taxon>
        <taxon>Sphingobacteriales</taxon>
        <taxon>Sphingobacteriaceae</taxon>
        <taxon>Sphingobacterium</taxon>
    </lineage>
</organism>
<dbReference type="GO" id="GO:0070475">
    <property type="term" value="P:rRNA base methylation"/>
    <property type="evidence" value="ECO:0007669"/>
    <property type="project" value="TreeGrafter"/>
</dbReference>
<dbReference type="EMBL" id="FOZZ01000003">
    <property type="protein sequence ID" value="SFS61440.1"/>
    <property type="molecule type" value="Genomic_DNA"/>
</dbReference>
<dbReference type="Proteomes" id="UP000198785">
    <property type="component" value="Unassembled WGS sequence"/>
</dbReference>
<dbReference type="GO" id="GO:0070041">
    <property type="term" value="F:rRNA (uridine-C5-)-methyltransferase activity"/>
    <property type="evidence" value="ECO:0007669"/>
    <property type="project" value="TreeGrafter"/>
</dbReference>
<dbReference type="InterPro" id="IPR030391">
    <property type="entry name" value="MeTrfase_TrmA_CS"/>
</dbReference>
<dbReference type="PROSITE" id="PS51687">
    <property type="entry name" value="SAM_MT_RNA_M5U"/>
    <property type="match status" value="1"/>
</dbReference>
<feature type="domain" description="TRAM" evidence="6">
    <location>
        <begin position="2"/>
        <end position="64"/>
    </location>
</feature>
<dbReference type="InterPro" id="IPR002792">
    <property type="entry name" value="TRAM_dom"/>
</dbReference>
<gene>
    <name evidence="7" type="ORF">SAMN05660206_103241</name>
</gene>
<feature type="binding site" evidence="4">
    <location>
        <position position="399"/>
    </location>
    <ligand>
        <name>S-adenosyl-L-methionine</name>
        <dbReference type="ChEBI" id="CHEBI:59789"/>
    </ligand>
</feature>
<dbReference type="SUPFAM" id="SSF53335">
    <property type="entry name" value="S-adenosyl-L-methionine-dependent methyltransferases"/>
    <property type="match status" value="1"/>
</dbReference>
<dbReference type="PROSITE" id="PS50926">
    <property type="entry name" value="TRAM"/>
    <property type="match status" value="1"/>
</dbReference>
<dbReference type="STRING" id="683125.SAMN05660206_103241"/>
<evidence type="ECO:0000256" key="5">
    <source>
        <dbReference type="PROSITE-ProRule" id="PRU10015"/>
    </source>
</evidence>
<evidence type="ECO:0000313" key="8">
    <source>
        <dbReference type="Proteomes" id="UP000198785"/>
    </source>
</evidence>
<dbReference type="AlphaFoldDB" id="A0A1I6RA64"/>
<feature type="active site" evidence="5">
    <location>
        <position position="426"/>
    </location>
</feature>
<dbReference type="SUPFAM" id="SSF50249">
    <property type="entry name" value="Nucleic acid-binding proteins"/>
    <property type="match status" value="1"/>
</dbReference>
<evidence type="ECO:0000259" key="6">
    <source>
        <dbReference type="PROSITE" id="PS50926"/>
    </source>
</evidence>
<feature type="binding site" evidence="4">
    <location>
        <position position="300"/>
    </location>
    <ligand>
        <name>S-adenosyl-L-methionine</name>
        <dbReference type="ChEBI" id="CHEBI:59789"/>
    </ligand>
</feature>
<evidence type="ECO:0000256" key="3">
    <source>
        <dbReference type="ARBA" id="ARBA00022691"/>
    </source>
</evidence>
<comment type="similarity">
    <text evidence="4">Belongs to the class I-like SAM-binding methyltransferase superfamily. RNA M5U methyltransferase family.</text>
</comment>
<dbReference type="PROSITE" id="PS01230">
    <property type="entry name" value="TRMA_1"/>
    <property type="match status" value="1"/>
</dbReference>
<feature type="active site" description="Nucleophile" evidence="4">
    <location>
        <position position="426"/>
    </location>
</feature>
<dbReference type="Gene3D" id="2.40.50.1070">
    <property type="match status" value="1"/>
</dbReference>
<keyword evidence="3 4" id="KW-0949">S-adenosyl-L-methionine</keyword>
<keyword evidence="8" id="KW-1185">Reference proteome</keyword>
<dbReference type="PANTHER" id="PTHR11061">
    <property type="entry name" value="RNA M5U METHYLTRANSFERASE"/>
    <property type="match status" value="1"/>
</dbReference>